<feature type="region of interest" description="Disordered" evidence="1">
    <location>
        <begin position="188"/>
        <end position="325"/>
    </location>
</feature>
<dbReference type="PANTHER" id="PTHR28031">
    <property type="entry name" value="PROLINE-RICH PROTEIN HUA1"/>
    <property type="match status" value="1"/>
</dbReference>
<dbReference type="AlphaFoldDB" id="A0A0C2Y491"/>
<proteinExistence type="predicted"/>
<protein>
    <submittedName>
        <fullName evidence="2">Uncharacterized protein</fullName>
    </submittedName>
</protein>
<evidence type="ECO:0000256" key="1">
    <source>
        <dbReference type="SAM" id="MobiDB-lite"/>
    </source>
</evidence>
<feature type="compositionally biased region" description="Pro residues" evidence="1">
    <location>
        <begin position="59"/>
        <end position="74"/>
    </location>
</feature>
<feature type="compositionally biased region" description="Low complexity" evidence="1">
    <location>
        <begin position="149"/>
        <end position="161"/>
    </location>
</feature>
<feature type="compositionally biased region" description="Pro residues" evidence="1">
    <location>
        <begin position="100"/>
        <end position="110"/>
    </location>
</feature>
<dbReference type="GO" id="GO:0005737">
    <property type="term" value="C:cytoplasm"/>
    <property type="evidence" value="ECO:0007669"/>
    <property type="project" value="TreeGrafter"/>
</dbReference>
<reference evidence="2 3" key="1">
    <citation type="submission" date="2014-04" db="EMBL/GenBank/DDBJ databases">
        <authorList>
            <consortium name="DOE Joint Genome Institute"/>
            <person name="Kuo A."/>
            <person name="Gay G."/>
            <person name="Dore J."/>
            <person name="Kohler A."/>
            <person name="Nagy L.G."/>
            <person name="Floudas D."/>
            <person name="Copeland A."/>
            <person name="Barry K.W."/>
            <person name="Cichocki N."/>
            <person name="Veneault-Fourrey C."/>
            <person name="LaButti K."/>
            <person name="Lindquist E.A."/>
            <person name="Lipzen A."/>
            <person name="Lundell T."/>
            <person name="Morin E."/>
            <person name="Murat C."/>
            <person name="Sun H."/>
            <person name="Tunlid A."/>
            <person name="Henrissat B."/>
            <person name="Grigoriev I.V."/>
            <person name="Hibbett D.S."/>
            <person name="Martin F."/>
            <person name="Nordberg H.P."/>
            <person name="Cantor M.N."/>
            <person name="Hua S.X."/>
        </authorList>
    </citation>
    <scope>NUCLEOTIDE SEQUENCE [LARGE SCALE GENOMIC DNA]</scope>
    <source>
        <strain evidence="3">h7</strain>
    </source>
</reference>
<dbReference type="Proteomes" id="UP000053424">
    <property type="component" value="Unassembled WGS sequence"/>
</dbReference>
<dbReference type="STRING" id="686832.A0A0C2Y491"/>
<evidence type="ECO:0000313" key="2">
    <source>
        <dbReference type="EMBL" id="KIM35892.1"/>
    </source>
</evidence>
<name>A0A0C2Y491_HEBCY</name>
<dbReference type="PRINTS" id="PR01217">
    <property type="entry name" value="PRICHEXTENSN"/>
</dbReference>
<feature type="compositionally biased region" description="Basic and acidic residues" evidence="1">
    <location>
        <begin position="81"/>
        <end position="95"/>
    </location>
</feature>
<dbReference type="EMBL" id="KN831812">
    <property type="protein sequence ID" value="KIM35892.1"/>
    <property type="molecule type" value="Genomic_DNA"/>
</dbReference>
<dbReference type="InterPro" id="IPR038910">
    <property type="entry name" value="Hua1-like"/>
</dbReference>
<reference evidence="3" key="2">
    <citation type="submission" date="2015-01" db="EMBL/GenBank/DDBJ databases">
        <title>Evolutionary Origins and Diversification of the Mycorrhizal Mutualists.</title>
        <authorList>
            <consortium name="DOE Joint Genome Institute"/>
            <consortium name="Mycorrhizal Genomics Consortium"/>
            <person name="Kohler A."/>
            <person name="Kuo A."/>
            <person name="Nagy L.G."/>
            <person name="Floudas D."/>
            <person name="Copeland A."/>
            <person name="Barry K.W."/>
            <person name="Cichocki N."/>
            <person name="Veneault-Fourrey C."/>
            <person name="LaButti K."/>
            <person name="Lindquist E.A."/>
            <person name="Lipzen A."/>
            <person name="Lundell T."/>
            <person name="Morin E."/>
            <person name="Murat C."/>
            <person name="Riley R."/>
            <person name="Ohm R."/>
            <person name="Sun H."/>
            <person name="Tunlid A."/>
            <person name="Henrissat B."/>
            <person name="Grigoriev I.V."/>
            <person name="Hibbett D.S."/>
            <person name="Martin F."/>
        </authorList>
    </citation>
    <scope>NUCLEOTIDE SEQUENCE [LARGE SCALE GENOMIC DNA]</scope>
    <source>
        <strain evidence="3">h7</strain>
    </source>
</reference>
<dbReference type="PANTHER" id="PTHR28031:SF1">
    <property type="entry name" value="PROLINE-RICH PROTEIN HUA1"/>
    <property type="match status" value="1"/>
</dbReference>
<feature type="region of interest" description="Disordered" evidence="1">
    <location>
        <begin position="50"/>
        <end position="170"/>
    </location>
</feature>
<sequence>MSSRPSVVDILNDANAAAVSYSDLIPGILILGDCNVYDIRCYTIAEPIPFKSHPHRASPSPPPSFSATVSPPPSITVSPAPRDETRRIPPERDLDGIPLEEPPPYTPSPAPHSGETTVEHGPGRPFQPPPPRGSTPHRNWPPVMHSGNSSASLVSTPSSPSNGRSGSLFQQLTNSLNQVVQSLNSPVVAPQWTGQGNSYPGQQQGLSQTQTYHPPSSHPPLPMRPGTSGSRFDPPPRHPRSPSASTPGPSRRPRSPPTPSENMRRHSSEFARDFYAAGAGYVPPGDYDAHTEPPTPPPRPAATSTRRHSIPNDGRPTSAPSLGHPLLKDGKLLVYPKGYECEKCRNVGYKDADPLRPCKRCWGKYAKPFSGPLVYSFNNPSSASSAQPDANFQRPLPHVPPPAPPPAPPAFATSPPPPPPHFGQGGYMSNHHGGFYTPPTGIRATGRPPPGAVVYAAGDPRIGGRLCWRCDGKGNTSFMVFERITCAVCGGVGRTFV</sequence>
<dbReference type="OrthoDB" id="2405700at2759"/>
<feature type="region of interest" description="Disordered" evidence="1">
    <location>
        <begin position="380"/>
        <end position="429"/>
    </location>
</feature>
<keyword evidence="3" id="KW-1185">Reference proteome</keyword>
<dbReference type="HOGENOM" id="CLU_040442_0_0_1"/>
<feature type="compositionally biased region" description="Polar residues" evidence="1">
    <location>
        <begin position="192"/>
        <end position="212"/>
    </location>
</feature>
<feature type="compositionally biased region" description="Pro residues" evidence="1">
    <location>
        <begin position="397"/>
        <end position="421"/>
    </location>
</feature>
<organism evidence="2 3">
    <name type="scientific">Hebeloma cylindrosporum</name>
    <dbReference type="NCBI Taxonomy" id="76867"/>
    <lineage>
        <taxon>Eukaryota</taxon>
        <taxon>Fungi</taxon>
        <taxon>Dikarya</taxon>
        <taxon>Basidiomycota</taxon>
        <taxon>Agaricomycotina</taxon>
        <taxon>Agaricomycetes</taxon>
        <taxon>Agaricomycetidae</taxon>
        <taxon>Agaricales</taxon>
        <taxon>Agaricineae</taxon>
        <taxon>Hymenogastraceae</taxon>
        <taxon>Hebeloma</taxon>
    </lineage>
</organism>
<feature type="compositionally biased region" description="Polar residues" evidence="1">
    <location>
        <begin position="380"/>
        <end position="390"/>
    </location>
</feature>
<gene>
    <name evidence="2" type="ORF">M413DRAFT_32125</name>
</gene>
<accession>A0A0C2Y491</accession>
<evidence type="ECO:0000313" key="3">
    <source>
        <dbReference type="Proteomes" id="UP000053424"/>
    </source>
</evidence>
<feature type="compositionally biased region" description="Basic and acidic residues" evidence="1">
    <location>
        <begin position="262"/>
        <end position="272"/>
    </location>
</feature>